<accession>C0GJ82</accession>
<dbReference type="InterPro" id="IPR049006">
    <property type="entry name" value="MsrA_helical"/>
</dbReference>
<dbReference type="Gene3D" id="3.30.1060.10">
    <property type="entry name" value="Peptide methionine sulphoxide reductase MsrA"/>
    <property type="match status" value="1"/>
</dbReference>
<dbReference type="InterPro" id="IPR036509">
    <property type="entry name" value="Met_Sox_Rdtase_MsrA_sf"/>
</dbReference>
<dbReference type="Pfam" id="PF01625">
    <property type="entry name" value="PMSR"/>
    <property type="match status" value="1"/>
</dbReference>
<evidence type="ECO:0000256" key="5">
    <source>
        <dbReference type="ARBA" id="ARBA00048782"/>
    </source>
</evidence>
<evidence type="ECO:0000259" key="7">
    <source>
        <dbReference type="Pfam" id="PF20939"/>
    </source>
</evidence>
<dbReference type="OrthoDB" id="4174719at2"/>
<dbReference type="Proteomes" id="UP000006443">
    <property type="component" value="Unassembled WGS sequence"/>
</dbReference>
<dbReference type="STRING" id="555088.DealDRAFT_2541"/>
<dbReference type="EC" id="1.8.4.11" evidence="2"/>
<keyword evidence="3" id="KW-0560">Oxidoreductase</keyword>
<dbReference type="PANTHER" id="PTHR43774">
    <property type="entry name" value="PEPTIDE METHIONINE SULFOXIDE REDUCTASE"/>
    <property type="match status" value="1"/>
</dbReference>
<evidence type="ECO:0000256" key="2">
    <source>
        <dbReference type="ARBA" id="ARBA00012502"/>
    </source>
</evidence>
<dbReference type="InterPro" id="IPR002569">
    <property type="entry name" value="Met_Sox_Rdtase_MsrA_dom"/>
</dbReference>
<feature type="domain" description="Selenoprotein methionine sulfoxide reductase A helical" evidence="7">
    <location>
        <begin position="127"/>
        <end position="157"/>
    </location>
</feature>
<evidence type="ECO:0000256" key="1">
    <source>
        <dbReference type="ARBA" id="ARBA00005591"/>
    </source>
</evidence>
<dbReference type="GO" id="GO:0008113">
    <property type="term" value="F:peptide-methionine (S)-S-oxide reductase activity"/>
    <property type="evidence" value="ECO:0007669"/>
    <property type="project" value="UniProtKB-EC"/>
</dbReference>
<keyword evidence="9" id="KW-1185">Reference proteome</keyword>
<feature type="domain" description="Peptide methionine sulphoxide reductase MsrA" evidence="6">
    <location>
        <begin position="2"/>
        <end position="110"/>
    </location>
</feature>
<dbReference type="EMBL" id="ACJM01000015">
    <property type="protein sequence ID" value="EEG76567.1"/>
    <property type="molecule type" value="Genomic_DNA"/>
</dbReference>
<evidence type="ECO:0000313" key="9">
    <source>
        <dbReference type="Proteomes" id="UP000006443"/>
    </source>
</evidence>
<evidence type="ECO:0000259" key="6">
    <source>
        <dbReference type="Pfam" id="PF01625"/>
    </source>
</evidence>
<dbReference type="eggNOG" id="COG0225">
    <property type="taxonomic scope" value="Bacteria"/>
</dbReference>
<evidence type="ECO:0000256" key="3">
    <source>
        <dbReference type="ARBA" id="ARBA00023002"/>
    </source>
</evidence>
<proteinExistence type="inferred from homology"/>
<protein>
    <recommendedName>
        <fullName evidence="2">peptide-methionine (S)-S-oxide reductase</fullName>
        <ecNumber evidence="2">1.8.4.11</ecNumber>
    </recommendedName>
</protein>
<dbReference type="PANTHER" id="PTHR43774:SF1">
    <property type="entry name" value="PEPTIDE METHIONINE SULFOXIDE REDUCTASE MSRA 2"/>
    <property type="match status" value="1"/>
</dbReference>
<evidence type="ECO:0000313" key="8">
    <source>
        <dbReference type="EMBL" id="EEG76567.1"/>
    </source>
</evidence>
<evidence type="ECO:0000256" key="4">
    <source>
        <dbReference type="ARBA" id="ARBA00047806"/>
    </source>
</evidence>
<comment type="catalytic activity">
    <reaction evidence="4">
        <text>L-methionyl-[protein] + [thioredoxin]-disulfide + H2O = L-methionyl-(S)-S-oxide-[protein] + [thioredoxin]-dithiol</text>
        <dbReference type="Rhea" id="RHEA:14217"/>
        <dbReference type="Rhea" id="RHEA-COMP:10698"/>
        <dbReference type="Rhea" id="RHEA-COMP:10700"/>
        <dbReference type="Rhea" id="RHEA-COMP:12313"/>
        <dbReference type="Rhea" id="RHEA-COMP:12315"/>
        <dbReference type="ChEBI" id="CHEBI:15377"/>
        <dbReference type="ChEBI" id="CHEBI:16044"/>
        <dbReference type="ChEBI" id="CHEBI:29950"/>
        <dbReference type="ChEBI" id="CHEBI:44120"/>
        <dbReference type="ChEBI" id="CHEBI:50058"/>
        <dbReference type="EC" id="1.8.4.11"/>
    </reaction>
</comment>
<reference evidence="8 9" key="1">
    <citation type="submission" date="2009-02" db="EMBL/GenBank/DDBJ databases">
        <title>Sequencing of the draft genome and assembly of Dethiobacter alkaliphilus AHT 1.</title>
        <authorList>
            <consortium name="US DOE Joint Genome Institute (JGI-PGF)"/>
            <person name="Lucas S."/>
            <person name="Copeland A."/>
            <person name="Lapidus A."/>
            <person name="Glavina del Rio T."/>
            <person name="Dalin E."/>
            <person name="Tice H."/>
            <person name="Bruce D."/>
            <person name="Goodwin L."/>
            <person name="Pitluck S."/>
            <person name="Larimer F."/>
            <person name="Land M.L."/>
            <person name="Hauser L."/>
            <person name="Muyzer G."/>
        </authorList>
    </citation>
    <scope>NUCLEOTIDE SEQUENCE [LARGE SCALE GENOMIC DNA]</scope>
    <source>
        <strain evidence="8 9">AHT 1</strain>
    </source>
</reference>
<dbReference type="AlphaFoldDB" id="C0GJ82"/>
<comment type="similarity">
    <text evidence="1">Belongs to the MsrA Met sulfoxide reductase family.</text>
</comment>
<name>C0GJ82_DETAL</name>
<organism evidence="8 9">
    <name type="scientific">Dethiobacter alkaliphilus AHT 1</name>
    <dbReference type="NCBI Taxonomy" id="555088"/>
    <lineage>
        <taxon>Bacteria</taxon>
        <taxon>Bacillati</taxon>
        <taxon>Bacillota</taxon>
        <taxon>Dethiobacteria</taxon>
        <taxon>Dethiobacterales</taxon>
        <taxon>Dethiobacteraceae</taxon>
        <taxon>Dethiobacter</taxon>
    </lineage>
</organism>
<comment type="catalytic activity">
    <reaction evidence="5">
        <text>[thioredoxin]-disulfide + L-methionine + H2O = L-methionine (S)-S-oxide + [thioredoxin]-dithiol</text>
        <dbReference type="Rhea" id="RHEA:19993"/>
        <dbReference type="Rhea" id="RHEA-COMP:10698"/>
        <dbReference type="Rhea" id="RHEA-COMP:10700"/>
        <dbReference type="ChEBI" id="CHEBI:15377"/>
        <dbReference type="ChEBI" id="CHEBI:29950"/>
        <dbReference type="ChEBI" id="CHEBI:50058"/>
        <dbReference type="ChEBI" id="CHEBI:57844"/>
        <dbReference type="ChEBI" id="CHEBI:58772"/>
        <dbReference type="EC" id="1.8.4.11"/>
    </reaction>
</comment>
<gene>
    <name evidence="8" type="ORF">DealDRAFT_2541</name>
</gene>
<comment type="caution">
    <text evidence="8">The sequence shown here is derived from an EMBL/GenBank/DDBJ whole genome shotgun (WGS) entry which is preliminary data.</text>
</comment>
<dbReference type="SUPFAM" id="SSF55068">
    <property type="entry name" value="Peptide methionine sulfoxide reductase"/>
    <property type="match status" value="1"/>
</dbReference>
<sequence length="173" mass="19788">MGYAGGSKKNPSYHNLGDHTETIQLEYDPRQITYAQLLDIFWESHNPALARPVQYTSIVFFHNEEQAALARKTLTAREAKNGKLYTTVVAAREFYAAEDYHQKYYLQQFAQLTNELRACYKDFEMFVRSSVAARINGYVAGYGTMEMLEAEIDRFGLTDEGRQALLKHVAKLG</sequence>
<dbReference type="Pfam" id="PF20939">
    <property type="entry name" value="MsrA_helical"/>
    <property type="match status" value="1"/>
</dbReference>